<feature type="transmembrane region" description="Helical" evidence="2">
    <location>
        <begin position="223"/>
        <end position="245"/>
    </location>
</feature>
<proteinExistence type="predicted"/>
<keyword evidence="2" id="KW-1133">Transmembrane helix</keyword>
<protein>
    <recommendedName>
        <fullName evidence="4">Shavenoid isoform B-like N-terminal domain-containing protein</fullName>
    </recommendedName>
</protein>
<keyword evidence="6" id="KW-1185">Reference proteome</keyword>
<sequence>MLAFLFATPLLLVTMSVAVASSNGADLEVSRHHGGDLFRDCVGCGPDAAQAPGGGQCRCQCAPSHHTYREDIRMCVRDLGECRLGAFVRPGAPMEQMPLVFLPLAGQIVHPGAHLSLTGMAPIDPLWCRVNRTQYLSPEGWLESRDPTSSSTGGQPFALYRASNRTFLQWLGGESERRKLQHKLILLRVRCTDDFGAVFEPCIAFRAGWAPGISPVERRTTDYTVVGLCLGVLGLAYVLAVLVYLRVRQANVKSTFRSYLEEEQTSTADPLLPSFGRSRLPQVREMVAAARARLRSFRFRPSLVDIPEDDYYHTQLHQQHLGLQQGHHHFAKKSDLFSGASSVCNGTYDSSVRHNPLHGVDCHRFFEVNESFQDSPLEALAHQSPYPPRPPERRRKKLFGKETQQARFDLFRKDLYEKLQRLQESRAQQPTGVRCEPDGNSDSPCYENVLPAPLPKGSFHDAPPRPPPRLCSSPVDQLRSDDLDGDNGSSTSVDLDSLYSPCDSLNSRNITKLSVPPDQTLLEGLDEPIIFDSLHNPRPTYIMNSARVSPDMIVKVASSFKPTHSGLYMSVQSLQKCIKTTSRFGPCPRGFDAMDALRRVTAGDIEFMHVCRGQLKRRDSVGCSSVASDSLVPSPSDSEYDPDYSDPSPQTDARVVSLRRTRRRFRSRAERSGKHAQPPPPPDVTIIEVGDAAGDILNGKGNFVTLIELDTSESSN</sequence>
<keyword evidence="2" id="KW-0472">Membrane</keyword>
<dbReference type="PANTHER" id="PTHR39387:SF1">
    <property type="entry name" value="SHAVENOID, ISOFORM B"/>
    <property type="match status" value="1"/>
</dbReference>
<feature type="chain" id="PRO_5042816443" description="Shavenoid isoform B-like N-terminal domain-containing protein" evidence="3">
    <location>
        <begin position="21"/>
        <end position="716"/>
    </location>
</feature>
<dbReference type="InterPro" id="IPR057507">
    <property type="entry name" value="Sha_B-like_N"/>
</dbReference>
<evidence type="ECO:0000259" key="4">
    <source>
        <dbReference type="Pfam" id="PF23328"/>
    </source>
</evidence>
<gene>
    <name evidence="5" type="ORF">V5799_008765</name>
</gene>
<feature type="compositionally biased region" description="Low complexity" evidence="1">
    <location>
        <begin position="645"/>
        <end position="656"/>
    </location>
</feature>
<comment type="caution">
    <text evidence="5">The sequence shown here is derived from an EMBL/GenBank/DDBJ whole genome shotgun (WGS) entry which is preliminary data.</text>
</comment>
<organism evidence="5 6">
    <name type="scientific">Amblyomma americanum</name>
    <name type="common">Lone star tick</name>
    <dbReference type="NCBI Taxonomy" id="6943"/>
    <lineage>
        <taxon>Eukaryota</taxon>
        <taxon>Metazoa</taxon>
        <taxon>Ecdysozoa</taxon>
        <taxon>Arthropoda</taxon>
        <taxon>Chelicerata</taxon>
        <taxon>Arachnida</taxon>
        <taxon>Acari</taxon>
        <taxon>Parasitiformes</taxon>
        <taxon>Ixodida</taxon>
        <taxon>Ixodoidea</taxon>
        <taxon>Ixodidae</taxon>
        <taxon>Amblyomminae</taxon>
        <taxon>Amblyomma</taxon>
    </lineage>
</organism>
<dbReference type="PANTHER" id="PTHR39387">
    <property type="entry name" value="SHAVENOID, ISOFORM B"/>
    <property type="match status" value="1"/>
</dbReference>
<feature type="region of interest" description="Disordered" evidence="1">
    <location>
        <begin position="379"/>
        <end position="401"/>
    </location>
</feature>
<evidence type="ECO:0000256" key="2">
    <source>
        <dbReference type="SAM" id="Phobius"/>
    </source>
</evidence>
<dbReference type="AlphaFoldDB" id="A0AAQ4FCH4"/>
<reference evidence="5 6" key="1">
    <citation type="journal article" date="2023" name="Arcadia Sci">
        <title>De novo assembly of a long-read Amblyomma americanum tick genome.</title>
        <authorList>
            <person name="Chou S."/>
            <person name="Poskanzer K.E."/>
            <person name="Rollins M."/>
            <person name="Thuy-Boun P.S."/>
        </authorList>
    </citation>
    <scope>NUCLEOTIDE SEQUENCE [LARGE SCALE GENOMIC DNA]</scope>
    <source>
        <strain evidence="5">F_SG_1</strain>
        <tissue evidence="5">Salivary glands</tissue>
    </source>
</reference>
<name>A0AAQ4FCH4_AMBAM</name>
<feature type="region of interest" description="Disordered" evidence="1">
    <location>
        <begin position="624"/>
        <end position="686"/>
    </location>
</feature>
<feature type="domain" description="Shavenoid isoform B-like N-terminal" evidence="4">
    <location>
        <begin position="27"/>
        <end position="79"/>
    </location>
</feature>
<feature type="compositionally biased region" description="Basic residues" evidence="1">
    <location>
        <begin position="657"/>
        <end position="666"/>
    </location>
</feature>
<accession>A0AAQ4FCH4</accession>
<evidence type="ECO:0000313" key="5">
    <source>
        <dbReference type="EMBL" id="KAK8784870.1"/>
    </source>
</evidence>
<feature type="region of interest" description="Disordered" evidence="1">
    <location>
        <begin position="422"/>
        <end position="495"/>
    </location>
</feature>
<dbReference type="Pfam" id="PF23328">
    <property type="entry name" value="Sha_B_N"/>
    <property type="match status" value="1"/>
</dbReference>
<dbReference type="EMBL" id="JARKHS020004172">
    <property type="protein sequence ID" value="KAK8784870.1"/>
    <property type="molecule type" value="Genomic_DNA"/>
</dbReference>
<dbReference type="GO" id="GO:0005938">
    <property type="term" value="C:cell cortex"/>
    <property type="evidence" value="ECO:0007669"/>
    <property type="project" value="TreeGrafter"/>
</dbReference>
<evidence type="ECO:0000313" key="6">
    <source>
        <dbReference type="Proteomes" id="UP001321473"/>
    </source>
</evidence>
<evidence type="ECO:0000256" key="3">
    <source>
        <dbReference type="SAM" id="SignalP"/>
    </source>
</evidence>
<feature type="signal peptide" evidence="3">
    <location>
        <begin position="1"/>
        <end position="20"/>
    </location>
</feature>
<keyword evidence="2" id="KW-0812">Transmembrane</keyword>
<keyword evidence="3" id="KW-0732">Signal</keyword>
<evidence type="ECO:0000256" key="1">
    <source>
        <dbReference type="SAM" id="MobiDB-lite"/>
    </source>
</evidence>
<dbReference type="Proteomes" id="UP001321473">
    <property type="component" value="Unassembled WGS sequence"/>
</dbReference>